<dbReference type="Gene3D" id="3.40.50.1820">
    <property type="entry name" value="alpha/beta hydrolase"/>
    <property type="match status" value="1"/>
</dbReference>
<evidence type="ECO:0000256" key="1">
    <source>
        <dbReference type="ARBA" id="ARBA00010088"/>
    </source>
</evidence>
<dbReference type="PANTHER" id="PTHR21661:SF35">
    <property type="entry name" value="EPOXIDE HYDROLASE"/>
    <property type="match status" value="1"/>
</dbReference>
<evidence type="ECO:0000313" key="6">
    <source>
        <dbReference type="Proteomes" id="UP001304298"/>
    </source>
</evidence>
<dbReference type="Pfam" id="PF06441">
    <property type="entry name" value="EHN"/>
    <property type="match status" value="1"/>
</dbReference>
<comment type="caution">
    <text evidence="5">The sequence shown here is derived from an EMBL/GenBank/DDBJ whole genome shotgun (WGS) entry which is preliminary data.</text>
</comment>
<comment type="similarity">
    <text evidence="1">Belongs to the peptidase S33 family.</text>
</comment>
<keyword evidence="3 5" id="KW-0378">Hydrolase</keyword>
<dbReference type="PANTHER" id="PTHR21661">
    <property type="entry name" value="EPOXIDE HYDROLASE 1-RELATED"/>
    <property type="match status" value="1"/>
</dbReference>
<accession>A0ABU5QYP7</accession>
<dbReference type="InterPro" id="IPR010497">
    <property type="entry name" value="Epoxide_hydro_N"/>
</dbReference>
<gene>
    <name evidence="5" type="ORF">VA596_01700</name>
</gene>
<dbReference type="SUPFAM" id="SSF53474">
    <property type="entry name" value="alpha/beta-Hydrolases"/>
    <property type="match status" value="1"/>
</dbReference>
<dbReference type="RefSeq" id="WP_323322869.1">
    <property type="nucleotide sequence ID" value="NZ_JAYFSI010000001.1"/>
</dbReference>
<dbReference type="EMBL" id="JAYFSI010000001">
    <property type="protein sequence ID" value="MEA5358236.1"/>
    <property type="molecule type" value="Genomic_DNA"/>
</dbReference>
<proteinExistence type="inferred from homology"/>
<feature type="domain" description="Epoxide hydrolase N-terminal" evidence="4">
    <location>
        <begin position="2"/>
        <end position="106"/>
    </location>
</feature>
<dbReference type="InterPro" id="IPR029058">
    <property type="entry name" value="AB_hydrolase_fold"/>
</dbReference>
<keyword evidence="6" id="KW-1185">Reference proteome</keyword>
<evidence type="ECO:0000256" key="3">
    <source>
        <dbReference type="ARBA" id="ARBA00022801"/>
    </source>
</evidence>
<protein>
    <submittedName>
        <fullName evidence="5">Epoxide hydrolase</fullName>
    </submittedName>
</protein>
<keyword evidence="2" id="KW-0058">Aromatic hydrocarbons catabolism</keyword>
<dbReference type="InterPro" id="IPR000639">
    <property type="entry name" value="Epox_hydrolase-like"/>
</dbReference>
<reference evidence="5 6" key="1">
    <citation type="submission" date="2023-12" db="EMBL/GenBank/DDBJ databases">
        <title>Amycolatopsis sp. V23-08.</title>
        <authorList>
            <person name="Somphong A."/>
        </authorList>
    </citation>
    <scope>NUCLEOTIDE SEQUENCE [LARGE SCALE GENOMIC DNA]</scope>
    <source>
        <strain evidence="5 6">V23-08</strain>
    </source>
</reference>
<evidence type="ECO:0000256" key="2">
    <source>
        <dbReference type="ARBA" id="ARBA00022797"/>
    </source>
</evidence>
<dbReference type="GO" id="GO:0016787">
    <property type="term" value="F:hydrolase activity"/>
    <property type="evidence" value="ECO:0007669"/>
    <property type="project" value="UniProtKB-KW"/>
</dbReference>
<name>A0ABU5QYP7_9PSEU</name>
<organism evidence="5 6">
    <name type="scientific">Amycolatopsis heterodermiae</name>
    <dbReference type="NCBI Taxonomy" id="3110235"/>
    <lineage>
        <taxon>Bacteria</taxon>
        <taxon>Bacillati</taxon>
        <taxon>Actinomycetota</taxon>
        <taxon>Actinomycetes</taxon>
        <taxon>Pseudonocardiales</taxon>
        <taxon>Pseudonocardiaceae</taxon>
        <taxon>Amycolatopsis</taxon>
    </lineage>
</organism>
<sequence length="368" mass="41063">MVEPFRVPLDEADIADLRERLRLTRWPEAETVGDWSQGAPLSYVQDLCRFWGEEYDFGFAARVNAFPQFRATVDGVGAHFLHVRSPEPDALPLVLTHGWPGSVLEFLDVLGPLTDPRKHGGDPADAFHVVAPSLPGFGWSDKPARKIPRVAALWDELMTSLGYDRYGAQGGDWGAAVTNALAGVAPERVAGVHVNFVPVRMGQDDSTPDERRAYADLEEFRRTGAGYSAQQGTRPQTLGYGLTDSPAGQAAWIAEKFWAWTDHKGHPEDAVSREKLLDAISVYWFTATATSSARMYWENNDRDLSRITVPAGISVFPKEIVRPSRRQAEQRYADLRWFENLPVGGHFAALEQPALFVEQVRGFFRLVR</sequence>
<dbReference type="InterPro" id="IPR016292">
    <property type="entry name" value="Epoxide_hydrolase"/>
</dbReference>
<evidence type="ECO:0000259" key="4">
    <source>
        <dbReference type="Pfam" id="PF06441"/>
    </source>
</evidence>
<dbReference type="PRINTS" id="PR00412">
    <property type="entry name" value="EPOXHYDRLASE"/>
</dbReference>
<dbReference type="PIRSF" id="PIRSF001112">
    <property type="entry name" value="Epoxide_hydrolase"/>
    <property type="match status" value="1"/>
</dbReference>
<dbReference type="Proteomes" id="UP001304298">
    <property type="component" value="Unassembled WGS sequence"/>
</dbReference>
<evidence type="ECO:0000313" key="5">
    <source>
        <dbReference type="EMBL" id="MEA5358236.1"/>
    </source>
</evidence>